<comment type="caution">
    <text evidence="3">The sequence shown here is derived from an EMBL/GenBank/DDBJ whole genome shotgun (WGS) entry which is preliminary data.</text>
</comment>
<dbReference type="PROSITE" id="PS51782">
    <property type="entry name" value="LYSM"/>
    <property type="match status" value="1"/>
</dbReference>
<protein>
    <recommendedName>
        <fullName evidence="2">LysM domain-containing protein</fullName>
    </recommendedName>
</protein>
<name>A0ABM8P499_9BURK</name>
<dbReference type="InterPro" id="IPR016047">
    <property type="entry name" value="M23ase_b-sheet_dom"/>
</dbReference>
<dbReference type="SMART" id="SM00257">
    <property type="entry name" value="LysM"/>
    <property type="match status" value="1"/>
</dbReference>
<dbReference type="Gene3D" id="2.70.70.10">
    <property type="entry name" value="Glucose Permease (Domain IIA)"/>
    <property type="match status" value="1"/>
</dbReference>
<organism evidence="3 4">
    <name type="scientific">Paraburkholderia hiiakae</name>
    <dbReference type="NCBI Taxonomy" id="1081782"/>
    <lineage>
        <taxon>Bacteria</taxon>
        <taxon>Pseudomonadati</taxon>
        <taxon>Pseudomonadota</taxon>
        <taxon>Betaproteobacteria</taxon>
        <taxon>Burkholderiales</taxon>
        <taxon>Burkholderiaceae</taxon>
        <taxon>Paraburkholderia</taxon>
    </lineage>
</organism>
<keyword evidence="4" id="KW-1185">Reference proteome</keyword>
<proteinExistence type="predicted"/>
<dbReference type="Pfam" id="PF01476">
    <property type="entry name" value="LysM"/>
    <property type="match status" value="1"/>
</dbReference>
<feature type="region of interest" description="Disordered" evidence="1">
    <location>
        <begin position="46"/>
        <end position="84"/>
    </location>
</feature>
<reference evidence="3 4" key="1">
    <citation type="submission" date="2020-10" db="EMBL/GenBank/DDBJ databases">
        <authorList>
            <person name="Peeters C."/>
        </authorList>
    </citation>
    <scope>NUCLEOTIDE SEQUENCE [LARGE SCALE GENOMIC DNA]</scope>
    <source>
        <strain evidence="3 4">LMG 27952</strain>
    </source>
</reference>
<feature type="domain" description="LysM" evidence="2">
    <location>
        <begin position="85"/>
        <end position="129"/>
    </location>
</feature>
<evidence type="ECO:0000313" key="4">
    <source>
        <dbReference type="Proteomes" id="UP000656319"/>
    </source>
</evidence>
<dbReference type="InterPro" id="IPR018392">
    <property type="entry name" value="LysM"/>
</dbReference>
<dbReference type="EMBL" id="CAJHCQ010000020">
    <property type="protein sequence ID" value="CAD6556113.1"/>
    <property type="molecule type" value="Genomic_DNA"/>
</dbReference>
<evidence type="ECO:0000256" key="1">
    <source>
        <dbReference type="SAM" id="MobiDB-lite"/>
    </source>
</evidence>
<accession>A0ABM8P499</accession>
<sequence>MRGQYQGATRRAEASRIAVGATLALAIALDLTLSGCTITPWRPAQSDEAGEAADAGVTTTAVPPPAVGASALPSGSGAAETSPSGFYRVKSGDTLYRIAKASGQRPADLVSWNKLPADGKVQVGQILRVAPPAAATAAAAAPATTTAKPSAAKAANAETTPATPSATAASAPPAATPKPAAARSNARFIWPIEGSVAQPFKGKSKGVVIAGPPGQQVKAAASGRVVYAGSGMKEYGKLVIVKHDARLVTAYGRNARLLVKEGDVVKQGQAIAVSGTDGAGISALMFEVRENGKPVDPLAWLPKAPR</sequence>
<dbReference type="InterPro" id="IPR011055">
    <property type="entry name" value="Dup_hybrid_motif"/>
</dbReference>
<dbReference type="CDD" id="cd00118">
    <property type="entry name" value="LysM"/>
    <property type="match status" value="1"/>
</dbReference>
<dbReference type="PANTHER" id="PTHR21666">
    <property type="entry name" value="PEPTIDASE-RELATED"/>
    <property type="match status" value="1"/>
</dbReference>
<dbReference type="Pfam" id="PF01551">
    <property type="entry name" value="Peptidase_M23"/>
    <property type="match status" value="1"/>
</dbReference>
<evidence type="ECO:0000259" key="2">
    <source>
        <dbReference type="PROSITE" id="PS51782"/>
    </source>
</evidence>
<dbReference type="Gene3D" id="3.10.350.10">
    <property type="entry name" value="LysM domain"/>
    <property type="match status" value="1"/>
</dbReference>
<evidence type="ECO:0000313" key="3">
    <source>
        <dbReference type="EMBL" id="CAD6556113.1"/>
    </source>
</evidence>
<dbReference type="SUPFAM" id="SSF51261">
    <property type="entry name" value="Duplicated hybrid motif"/>
    <property type="match status" value="1"/>
</dbReference>
<dbReference type="InterPro" id="IPR036779">
    <property type="entry name" value="LysM_dom_sf"/>
</dbReference>
<dbReference type="CDD" id="cd12797">
    <property type="entry name" value="M23_peptidase"/>
    <property type="match status" value="1"/>
</dbReference>
<dbReference type="Proteomes" id="UP000656319">
    <property type="component" value="Unassembled WGS sequence"/>
</dbReference>
<dbReference type="InterPro" id="IPR050570">
    <property type="entry name" value="Cell_wall_metabolism_enzyme"/>
</dbReference>
<feature type="compositionally biased region" description="Low complexity" evidence="1">
    <location>
        <begin position="52"/>
        <end position="80"/>
    </location>
</feature>
<feature type="region of interest" description="Disordered" evidence="1">
    <location>
        <begin position="141"/>
        <end position="182"/>
    </location>
</feature>
<gene>
    <name evidence="3" type="ORF">LMG27952_05967</name>
</gene>
<dbReference type="PANTHER" id="PTHR21666:SF270">
    <property type="entry name" value="MUREIN HYDROLASE ACTIVATOR ENVC"/>
    <property type="match status" value="1"/>
</dbReference>